<proteinExistence type="predicted"/>
<evidence type="ECO:0000313" key="11">
    <source>
        <dbReference type="EMBL" id="QEH35727.1"/>
    </source>
</evidence>
<evidence type="ECO:0000313" key="9">
    <source>
        <dbReference type="EMBL" id="QEH35664.1"/>
    </source>
</evidence>
<evidence type="ECO:0000313" key="17">
    <source>
        <dbReference type="Proteomes" id="UP000324233"/>
    </source>
</evidence>
<dbReference type="KEGG" id="agv:OJF2_25710"/>
<dbReference type="EMBL" id="CP042997">
    <property type="protein sequence ID" value="QEH33238.1"/>
    <property type="molecule type" value="Genomic_DNA"/>
</dbReference>
<keyword evidence="17" id="KW-1185">Reference proteome</keyword>
<dbReference type="KEGG" id="agv:OJF2_75410"/>
<evidence type="ECO:0000313" key="8">
    <source>
        <dbReference type="EMBL" id="QEH35449.1"/>
    </source>
</evidence>
<sequence>MSFEHLPERQARLAQDLYEELRAASDADIRAMAELLATKPDDELFGEAEFQLRDMVHRVGAKALQAAAMQRKKGGM</sequence>
<accession>A0A5B9W5X5</accession>
<dbReference type="KEGG" id="agv:OJF2_04110"/>
<dbReference type="EMBL" id="CP042997">
    <property type="protein sequence ID" value="QEH34038.1"/>
    <property type="molecule type" value="Genomic_DNA"/>
</dbReference>
<dbReference type="KEGG" id="agv:OJF2_40010"/>
<dbReference type="KEGG" id="agv:OJF2_66000"/>
<evidence type="ECO:0000313" key="2">
    <source>
        <dbReference type="EMBL" id="QEH32564.1"/>
    </source>
</evidence>
<evidence type="ECO:0000313" key="14">
    <source>
        <dbReference type="EMBL" id="QEH37672.1"/>
    </source>
</evidence>
<dbReference type="RefSeq" id="WP_148594931.1">
    <property type="nucleotide sequence ID" value="NZ_CP042997.1"/>
</dbReference>
<evidence type="ECO:0000313" key="4">
    <source>
        <dbReference type="EMBL" id="QEH33238.1"/>
    </source>
</evidence>
<evidence type="ECO:0000313" key="1">
    <source>
        <dbReference type="EMBL" id="QEH31944.1"/>
    </source>
</evidence>
<dbReference type="KEGG" id="agv:OJF2_42570"/>
<dbReference type="EMBL" id="CP042997">
    <property type="protein sequence ID" value="QEH32564.1"/>
    <property type="molecule type" value="Genomic_DNA"/>
</dbReference>
<dbReference type="EMBL" id="CP042997">
    <property type="protein sequence ID" value="QEH35700.1"/>
    <property type="molecule type" value="Genomic_DNA"/>
</dbReference>
<dbReference type="KEGG" id="agv:OJF2_36330"/>
<dbReference type="EMBL" id="CP042997">
    <property type="protein sequence ID" value="QEH38004.1"/>
    <property type="molecule type" value="Genomic_DNA"/>
</dbReference>
<dbReference type="KEGG" id="agv:OJF2_10410"/>
<dbReference type="EMBL" id="CP042997">
    <property type="protein sequence ID" value="QEH35664.1"/>
    <property type="molecule type" value="Genomic_DNA"/>
</dbReference>
<gene>
    <name evidence="1" type="ORF">OJF2_04110</name>
    <name evidence="2" type="ORF">OJF2_10410</name>
    <name evidence="3" type="ORF">OJF2_10760</name>
    <name evidence="4" type="ORF">OJF2_17380</name>
    <name evidence="5" type="ORF">OJF2_25710</name>
    <name evidence="6" type="ORF">OJF2_36330</name>
    <name evidence="7" type="ORF">OJF2_36340</name>
    <name evidence="8" type="ORF">OJF2_40010</name>
    <name evidence="9" type="ORF">OJF2_42190</name>
    <name evidence="10" type="ORF">OJF2_42570</name>
    <name evidence="11" type="ORF">OJF2_42840</name>
    <name evidence="12" type="ORF">OJF2_48780</name>
    <name evidence="13" type="ORF">OJF2_61040</name>
    <name evidence="14" type="ORF">OJF2_62630</name>
    <name evidence="15" type="ORF">OJF2_66000</name>
    <name evidence="16" type="ORF">OJF2_75410</name>
</gene>
<dbReference type="OrthoDB" id="291733at2"/>
<dbReference type="KEGG" id="agv:OJF2_48780"/>
<dbReference type="EMBL" id="CP042997">
    <property type="protein sequence ID" value="QEH38931.1"/>
    <property type="molecule type" value="Genomic_DNA"/>
</dbReference>
<dbReference type="EMBL" id="CP042997">
    <property type="protein sequence ID" value="QEH37672.1"/>
    <property type="molecule type" value="Genomic_DNA"/>
</dbReference>
<evidence type="ECO:0000313" key="10">
    <source>
        <dbReference type="EMBL" id="QEH35700.1"/>
    </source>
</evidence>
<evidence type="ECO:0000313" key="7">
    <source>
        <dbReference type="EMBL" id="QEH35089.1"/>
    </source>
</evidence>
<dbReference type="EMBL" id="CP042997">
    <property type="protein sequence ID" value="QEH35088.1"/>
    <property type="molecule type" value="Genomic_DNA"/>
</dbReference>
<evidence type="ECO:0000313" key="16">
    <source>
        <dbReference type="EMBL" id="QEH38931.1"/>
    </source>
</evidence>
<evidence type="ECO:0000313" key="3">
    <source>
        <dbReference type="EMBL" id="QEH32597.1"/>
    </source>
</evidence>
<dbReference type="KEGG" id="agv:OJF2_42190"/>
<dbReference type="EMBL" id="CP042997">
    <property type="protein sequence ID" value="QEH35449.1"/>
    <property type="molecule type" value="Genomic_DNA"/>
</dbReference>
<dbReference type="KEGG" id="agv:OJF2_17380"/>
<evidence type="ECO:0000313" key="15">
    <source>
        <dbReference type="EMBL" id="QEH38004.1"/>
    </source>
</evidence>
<protein>
    <submittedName>
        <fullName evidence="11">Uncharacterized protein</fullName>
    </submittedName>
</protein>
<evidence type="ECO:0000313" key="13">
    <source>
        <dbReference type="EMBL" id="QEH37513.1"/>
    </source>
</evidence>
<dbReference type="EMBL" id="CP042997">
    <property type="protein sequence ID" value="QEH32597.1"/>
    <property type="molecule type" value="Genomic_DNA"/>
</dbReference>
<evidence type="ECO:0000313" key="12">
    <source>
        <dbReference type="EMBL" id="QEH36317.1"/>
    </source>
</evidence>
<dbReference type="Proteomes" id="UP000324233">
    <property type="component" value="Chromosome"/>
</dbReference>
<dbReference type="EMBL" id="CP042997">
    <property type="protein sequence ID" value="QEH35727.1"/>
    <property type="molecule type" value="Genomic_DNA"/>
</dbReference>
<dbReference type="KEGG" id="agv:OJF2_62630"/>
<dbReference type="EMBL" id="CP042997">
    <property type="protein sequence ID" value="QEH37513.1"/>
    <property type="molecule type" value="Genomic_DNA"/>
</dbReference>
<evidence type="ECO:0000313" key="6">
    <source>
        <dbReference type="EMBL" id="QEH35088.1"/>
    </source>
</evidence>
<dbReference type="AlphaFoldDB" id="A0A5B9W5X5"/>
<dbReference type="EMBL" id="CP042997">
    <property type="protein sequence ID" value="QEH31944.1"/>
    <property type="molecule type" value="Genomic_DNA"/>
</dbReference>
<dbReference type="KEGG" id="agv:OJF2_61040"/>
<name>A0A5B9W5X5_9BACT</name>
<organism evidence="11 17">
    <name type="scientific">Aquisphaera giovannonii</name>
    <dbReference type="NCBI Taxonomy" id="406548"/>
    <lineage>
        <taxon>Bacteria</taxon>
        <taxon>Pseudomonadati</taxon>
        <taxon>Planctomycetota</taxon>
        <taxon>Planctomycetia</taxon>
        <taxon>Isosphaerales</taxon>
        <taxon>Isosphaeraceae</taxon>
        <taxon>Aquisphaera</taxon>
    </lineage>
</organism>
<evidence type="ECO:0000313" key="5">
    <source>
        <dbReference type="EMBL" id="QEH34038.1"/>
    </source>
</evidence>
<dbReference type="KEGG" id="agv:OJF2_10760"/>
<dbReference type="KEGG" id="agv:OJF2_36340"/>
<dbReference type="KEGG" id="agv:OJF2_42840"/>
<dbReference type="EMBL" id="CP042997">
    <property type="protein sequence ID" value="QEH35089.1"/>
    <property type="molecule type" value="Genomic_DNA"/>
</dbReference>
<dbReference type="EMBL" id="CP042997">
    <property type="protein sequence ID" value="QEH36317.1"/>
    <property type="molecule type" value="Genomic_DNA"/>
</dbReference>
<reference evidence="11 17" key="1">
    <citation type="submission" date="2019-08" db="EMBL/GenBank/DDBJ databases">
        <title>Deep-cultivation of Planctomycetes and their phenomic and genomic characterization uncovers novel biology.</title>
        <authorList>
            <person name="Wiegand S."/>
            <person name="Jogler M."/>
            <person name="Boedeker C."/>
            <person name="Pinto D."/>
            <person name="Vollmers J."/>
            <person name="Rivas-Marin E."/>
            <person name="Kohn T."/>
            <person name="Peeters S.H."/>
            <person name="Heuer A."/>
            <person name="Rast P."/>
            <person name="Oberbeckmann S."/>
            <person name="Bunk B."/>
            <person name="Jeske O."/>
            <person name="Meyerdierks A."/>
            <person name="Storesund J.E."/>
            <person name="Kallscheuer N."/>
            <person name="Luecker S."/>
            <person name="Lage O.M."/>
            <person name="Pohl T."/>
            <person name="Merkel B.J."/>
            <person name="Hornburger P."/>
            <person name="Mueller R.-W."/>
            <person name="Bruemmer F."/>
            <person name="Labrenz M."/>
            <person name="Spormann A.M."/>
            <person name="Op den Camp H."/>
            <person name="Overmann J."/>
            <person name="Amann R."/>
            <person name="Jetten M.S.M."/>
            <person name="Mascher T."/>
            <person name="Medema M.H."/>
            <person name="Devos D.P."/>
            <person name="Kaster A.-K."/>
            <person name="Ovreas L."/>
            <person name="Rohde M."/>
            <person name="Galperin M.Y."/>
            <person name="Jogler C."/>
        </authorList>
    </citation>
    <scope>NUCLEOTIDE SEQUENCE [LARGE SCALE GENOMIC DNA]</scope>
    <source>
        <strain evidence="11 17">OJF2</strain>
    </source>
</reference>